<dbReference type="EMBL" id="RQXW01000002">
    <property type="protein sequence ID" value="RTE67115.1"/>
    <property type="molecule type" value="Genomic_DNA"/>
</dbReference>
<evidence type="ECO:0000256" key="1">
    <source>
        <dbReference type="SAM" id="MobiDB-lite"/>
    </source>
</evidence>
<evidence type="ECO:0000313" key="2">
    <source>
        <dbReference type="EMBL" id="RTE67115.1"/>
    </source>
</evidence>
<dbReference type="OrthoDB" id="5917215at2"/>
<organism evidence="2 3">
    <name type="scientific">Amphritea opalescens</name>
    <dbReference type="NCBI Taxonomy" id="2490544"/>
    <lineage>
        <taxon>Bacteria</taxon>
        <taxon>Pseudomonadati</taxon>
        <taxon>Pseudomonadota</taxon>
        <taxon>Gammaproteobacteria</taxon>
        <taxon>Oceanospirillales</taxon>
        <taxon>Oceanospirillaceae</taxon>
        <taxon>Amphritea</taxon>
    </lineage>
</organism>
<dbReference type="InterPro" id="IPR021242">
    <property type="entry name" value="DUF2799"/>
</dbReference>
<accession>A0A430KUA9</accession>
<protein>
    <submittedName>
        <fullName evidence="2">DUF2799 domain-containing protein</fullName>
    </submittedName>
</protein>
<sequence>MRTRSLIVLLSLGLAGCATLDREECLSADWQLIGFNDGVVGRATERLEQHREACSEYGVVPQIDEYLQGYDQGVIRYCTATNGYREARAGNRFNMACDGDLREAFAYGFELGTQAYRQVERLDDAEEELSSLQSSQHDDRRNLEHKREQIVAEGVSSKRRSRLLHEIHELESTIRSRSFHIRRQQQAVDRESRYLNVLETDLRSQL</sequence>
<name>A0A430KUA9_9GAMM</name>
<dbReference type="RefSeq" id="WP_126157083.1">
    <property type="nucleotide sequence ID" value="NZ_RQXW01000002.1"/>
</dbReference>
<dbReference type="AlphaFoldDB" id="A0A430KUA9"/>
<dbReference type="Proteomes" id="UP000283087">
    <property type="component" value="Unassembled WGS sequence"/>
</dbReference>
<feature type="compositionally biased region" description="Basic and acidic residues" evidence="1">
    <location>
        <begin position="136"/>
        <end position="150"/>
    </location>
</feature>
<feature type="region of interest" description="Disordered" evidence="1">
    <location>
        <begin position="127"/>
        <end position="151"/>
    </location>
</feature>
<evidence type="ECO:0000313" key="3">
    <source>
        <dbReference type="Proteomes" id="UP000283087"/>
    </source>
</evidence>
<keyword evidence="3" id="KW-1185">Reference proteome</keyword>
<dbReference type="Pfam" id="PF10973">
    <property type="entry name" value="DUF2799"/>
    <property type="match status" value="1"/>
</dbReference>
<proteinExistence type="predicted"/>
<comment type="caution">
    <text evidence="2">The sequence shown here is derived from an EMBL/GenBank/DDBJ whole genome shotgun (WGS) entry which is preliminary data.</text>
</comment>
<gene>
    <name evidence="2" type="ORF">EH243_02575</name>
</gene>
<reference evidence="2 3" key="1">
    <citation type="submission" date="2018-11" db="EMBL/GenBank/DDBJ databases">
        <title>The draft genome sequence of Amphritea opalescens ANRC-JH13T.</title>
        <authorList>
            <person name="Fang Z."/>
            <person name="Zhang Y."/>
            <person name="Han X."/>
        </authorList>
    </citation>
    <scope>NUCLEOTIDE SEQUENCE [LARGE SCALE GENOMIC DNA]</scope>
    <source>
        <strain evidence="2 3">ANRC-JH13</strain>
    </source>
</reference>
<dbReference type="PROSITE" id="PS51257">
    <property type="entry name" value="PROKAR_LIPOPROTEIN"/>
    <property type="match status" value="1"/>
</dbReference>